<evidence type="ECO:0000259" key="1">
    <source>
        <dbReference type="PROSITE" id="PS51459"/>
    </source>
</evidence>
<evidence type="ECO:0000313" key="3">
    <source>
        <dbReference type="Proteomes" id="UP001176883"/>
    </source>
</evidence>
<dbReference type="Gene3D" id="1.10.3290.10">
    <property type="entry name" value="Fido-like domain"/>
    <property type="match status" value="1"/>
</dbReference>
<dbReference type="PROSITE" id="PS51459">
    <property type="entry name" value="FIDO"/>
    <property type="match status" value="1"/>
</dbReference>
<dbReference type="Pfam" id="PF02661">
    <property type="entry name" value="Fic"/>
    <property type="match status" value="1"/>
</dbReference>
<dbReference type="PANTHER" id="PTHR13504:SF38">
    <property type="entry name" value="FIDO DOMAIN-CONTAINING PROTEIN"/>
    <property type="match status" value="1"/>
</dbReference>
<dbReference type="InterPro" id="IPR036597">
    <property type="entry name" value="Fido-like_dom_sf"/>
</dbReference>
<organism evidence="2 3">
    <name type="scientific">Flavivirga aquimarina</name>
    <dbReference type="NCBI Taxonomy" id="2027862"/>
    <lineage>
        <taxon>Bacteria</taxon>
        <taxon>Pseudomonadati</taxon>
        <taxon>Bacteroidota</taxon>
        <taxon>Flavobacteriia</taxon>
        <taxon>Flavobacteriales</taxon>
        <taxon>Flavobacteriaceae</taxon>
        <taxon>Flavivirga</taxon>
    </lineage>
</organism>
<reference evidence="2" key="1">
    <citation type="submission" date="2023-07" db="EMBL/GenBank/DDBJ databases">
        <title>Two novel species in the genus Flavivirga.</title>
        <authorList>
            <person name="Kwon K."/>
        </authorList>
    </citation>
    <scope>NUCLEOTIDE SEQUENCE</scope>
    <source>
        <strain evidence="2">KCTC 52353</strain>
    </source>
</reference>
<dbReference type="RefSeq" id="WP_303279614.1">
    <property type="nucleotide sequence ID" value="NZ_JAUOEK010000178.1"/>
</dbReference>
<accession>A0ABT8WFK9</accession>
<sequence length="487" mass="55540">MKLDLPEIIYSSSNSQESRKIGQLLKDGKIKKLLPKAYTSNLTDDDEVIIKRHLFQLISKHYPGALLSHRTALEYQVSPKGNVYLTSSQNRVVRWPGVILKFTKGSEPLPNDNPLYNDLYVSSQERAFLENLSSSRITGGEYKTVPEDVIEEKLLLFLNTAGEKKLNELRDKSREISEKLGLVKEFALLNKKIGAILSTKPSKILKSPVAMAQSFGEPYDPNRLKLFEKLVGALKTTPLKTYDDNATNEEEFRTFAFFESYFSNYIEGTRFEIDEAVDIIYKNQIIVNRSGDTHDIRGTFEICSNKFEMSKTPSTPEEFIDILRRRHETILGGRPDKKPGIFKELANRAGNTHFVIPKMVSGTLKTGFELMGSIPSAIGKAIYMMFLVSEVHPFKDGNGRIARIMMNAELVKNSEQRIIIPNVYRDDYLGALRKITREHNPDLYIKTMLRAQEYSLWLSPASFDTMLKQLENSSAFEEPNEGVLKWR</sequence>
<name>A0ABT8WFK9_9FLAO</name>
<dbReference type="PANTHER" id="PTHR13504">
    <property type="entry name" value="FIDO DOMAIN-CONTAINING PROTEIN DDB_G0283145"/>
    <property type="match status" value="1"/>
</dbReference>
<proteinExistence type="predicted"/>
<comment type="caution">
    <text evidence="2">The sequence shown here is derived from an EMBL/GenBank/DDBJ whole genome shotgun (WGS) entry which is preliminary data.</text>
</comment>
<protein>
    <submittedName>
        <fullName evidence="2">Fic family protein</fullName>
    </submittedName>
</protein>
<feature type="domain" description="Fido" evidence="1">
    <location>
        <begin position="318"/>
        <end position="460"/>
    </location>
</feature>
<dbReference type="InterPro" id="IPR003812">
    <property type="entry name" value="Fido"/>
</dbReference>
<dbReference type="InterPro" id="IPR040198">
    <property type="entry name" value="Fido_containing"/>
</dbReference>
<dbReference type="Proteomes" id="UP001176883">
    <property type="component" value="Unassembled WGS sequence"/>
</dbReference>
<dbReference type="SUPFAM" id="SSF140931">
    <property type="entry name" value="Fic-like"/>
    <property type="match status" value="1"/>
</dbReference>
<keyword evidence="3" id="KW-1185">Reference proteome</keyword>
<gene>
    <name evidence="2" type="ORF">Q4Q35_19015</name>
</gene>
<evidence type="ECO:0000313" key="2">
    <source>
        <dbReference type="EMBL" id="MDO5971898.1"/>
    </source>
</evidence>
<dbReference type="EMBL" id="JAUOEK010000178">
    <property type="protein sequence ID" value="MDO5971898.1"/>
    <property type="molecule type" value="Genomic_DNA"/>
</dbReference>